<evidence type="ECO:0000256" key="2">
    <source>
        <dbReference type="SAM" id="MobiDB-lite"/>
    </source>
</evidence>
<dbReference type="RefSeq" id="XP_038970302.1">
    <property type="nucleotide sequence ID" value="XM_039114374.1"/>
</dbReference>
<evidence type="ECO:0000313" key="4">
    <source>
        <dbReference type="Proteomes" id="UP000228380"/>
    </source>
</evidence>
<dbReference type="KEGG" id="pda:120104052"/>
<reference evidence="4" key="1">
    <citation type="journal article" date="2019" name="Nat. Commun.">
        <title>Genome-wide association mapping of date palm fruit traits.</title>
        <authorList>
            <person name="Hazzouri K.M."/>
            <person name="Gros-Balthazard M."/>
            <person name="Flowers J.M."/>
            <person name="Copetti D."/>
            <person name="Lemansour A."/>
            <person name="Lebrun M."/>
            <person name="Masmoudi K."/>
            <person name="Ferrand S."/>
            <person name="Dhar M.I."/>
            <person name="Fresquez Z.A."/>
            <person name="Rosas U."/>
            <person name="Zhang J."/>
            <person name="Talag J."/>
            <person name="Lee S."/>
            <person name="Kudrna D."/>
            <person name="Powell R.F."/>
            <person name="Leitch I.J."/>
            <person name="Krueger R.R."/>
            <person name="Wing R.A."/>
            <person name="Amiri K.M.A."/>
            <person name="Purugganan M.D."/>
        </authorList>
    </citation>
    <scope>NUCLEOTIDE SEQUENCE [LARGE SCALE GENOMIC DNA]</scope>
    <source>
        <strain evidence="4">cv. Khalas</strain>
    </source>
</reference>
<evidence type="ECO:0000259" key="3">
    <source>
        <dbReference type="PROSITE" id="PS50891"/>
    </source>
</evidence>
<dbReference type="PANTHER" id="PTHR31304">
    <property type="entry name" value="LOB DOMAIN-CONTAINING PROTEIN 38"/>
    <property type="match status" value="1"/>
</dbReference>
<evidence type="ECO:0000313" key="6">
    <source>
        <dbReference type="RefSeq" id="XP_038970302.1"/>
    </source>
</evidence>
<dbReference type="GeneID" id="103709129"/>
<reference evidence="5 6" key="2">
    <citation type="submission" date="2025-04" db="UniProtKB">
        <authorList>
            <consortium name="RefSeq"/>
        </authorList>
    </citation>
    <scope>IDENTIFICATION</scope>
    <source>
        <tissue evidence="5 6">Young leaves</tissue>
    </source>
</reference>
<dbReference type="AlphaFoldDB" id="A0A8B7C613"/>
<proteinExistence type="inferred from homology"/>
<feature type="domain" description="LOB" evidence="3">
    <location>
        <begin position="1"/>
        <end position="107"/>
    </location>
</feature>
<dbReference type="Proteomes" id="UP000228380">
    <property type="component" value="Chromosome 16"/>
</dbReference>
<protein>
    <submittedName>
        <fullName evidence="5 6">LOB domain-containing protein 37-like</fullName>
    </submittedName>
</protein>
<dbReference type="KEGG" id="pda:103709129"/>
<dbReference type="InterPro" id="IPR004883">
    <property type="entry name" value="LOB"/>
</dbReference>
<feature type="region of interest" description="Disordered" evidence="2">
    <location>
        <begin position="148"/>
        <end position="177"/>
    </location>
</feature>
<keyword evidence="4" id="KW-1185">Reference proteome</keyword>
<organism evidence="4 5">
    <name type="scientific">Phoenix dactylifera</name>
    <name type="common">Date palm</name>
    <dbReference type="NCBI Taxonomy" id="42345"/>
    <lineage>
        <taxon>Eukaryota</taxon>
        <taxon>Viridiplantae</taxon>
        <taxon>Streptophyta</taxon>
        <taxon>Embryophyta</taxon>
        <taxon>Tracheophyta</taxon>
        <taxon>Spermatophyta</taxon>
        <taxon>Magnoliopsida</taxon>
        <taxon>Liliopsida</taxon>
        <taxon>Arecaceae</taxon>
        <taxon>Coryphoideae</taxon>
        <taxon>Phoeniceae</taxon>
        <taxon>Phoenix</taxon>
    </lineage>
</organism>
<dbReference type="RefSeq" id="XP_008792557.2">
    <property type="nucleotide sequence ID" value="XM_008794335.4"/>
</dbReference>
<accession>A0A8B7C613</accession>
<comment type="similarity">
    <text evidence="1">Belongs to the LOB domain-containing protein family.</text>
</comment>
<dbReference type="Pfam" id="PF03195">
    <property type="entry name" value="LOB"/>
    <property type="match status" value="1"/>
</dbReference>
<feature type="compositionally biased region" description="Polar residues" evidence="2">
    <location>
        <begin position="165"/>
        <end position="177"/>
    </location>
</feature>
<evidence type="ECO:0000313" key="5">
    <source>
        <dbReference type="RefSeq" id="XP_008792557.2"/>
    </source>
</evidence>
<dbReference type="OrthoDB" id="1922547at2759"/>
<name>A0A8B7C613_PHODC</name>
<evidence type="ECO:0000256" key="1">
    <source>
        <dbReference type="ARBA" id="ARBA00005474"/>
    </source>
</evidence>
<dbReference type="GO" id="GO:0010468">
    <property type="term" value="P:regulation of gene expression"/>
    <property type="evidence" value="ECO:0007669"/>
    <property type="project" value="TreeGrafter"/>
</dbReference>
<dbReference type="PROSITE" id="PS50891">
    <property type="entry name" value="LOB"/>
    <property type="match status" value="1"/>
</dbReference>
<gene>
    <name evidence="5" type="primary">LOC103709129</name>
    <name evidence="6" type="synonym">LOC120104052</name>
</gene>
<dbReference type="PANTHER" id="PTHR31304:SF1">
    <property type="entry name" value="LOB DOMAIN-CONTAINING PROTEIN 39"/>
    <property type="match status" value="1"/>
</dbReference>
<sequence length="191" mass="20279">MSCNGCRVLRKGCSDTCILRPCLEWIDSAEAQAHATVFVAKFFGRAGLMSFLSSVPSPRRPALFRSLLFEACGRAINPVSGAVGLLWARKWHLCQAAVETVLRGGALRPLPDLAGAAAEVGELYGPPPKIGWTASEGSPPCDLDLCLMPRSPTEAGEPRRRAATPSRNSEESVTTSAGTGEVNLGLLNLFV</sequence>